<evidence type="ECO:0000313" key="6">
    <source>
        <dbReference type="EMBL" id="EXB05479.1"/>
    </source>
</evidence>
<reference evidence="6 7" key="1">
    <citation type="submission" date="2014-02" db="EMBL/GenBank/DDBJ databases">
        <title>Comparative genomics and transcriptomics to identify genetic mechanisms underlying the emergence of carbapenem resistant Acinetobacter baumannii (CRAb).</title>
        <authorList>
            <person name="Harris A.D."/>
            <person name="Johnson K.J."/>
            <person name="George J."/>
            <person name="Shefchek K."/>
            <person name="Daugherty S.C."/>
            <person name="Parankush S."/>
            <person name="Sadzewicz L."/>
            <person name="Tallon L."/>
            <person name="Sengamalay N."/>
            <person name="Hazen T.H."/>
            <person name="Rasko D.A."/>
        </authorList>
    </citation>
    <scope>NUCLEOTIDE SEQUENCE [LARGE SCALE GENOMIC DNA]</scope>
    <source>
        <strain evidence="6 7">1295743</strain>
    </source>
</reference>
<keyword evidence="1" id="KW-0805">Transcription regulation</keyword>
<dbReference type="PROSITE" id="PS50977">
    <property type="entry name" value="HTH_TETR_2"/>
    <property type="match status" value="1"/>
</dbReference>
<dbReference type="AlphaFoldDB" id="A0A009IL95"/>
<evidence type="ECO:0000256" key="4">
    <source>
        <dbReference type="PROSITE-ProRule" id="PRU00335"/>
    </source>
</evidence>
<sequence length="187" mass="22364">MPYSDLSFRALSVLHKSRYLFNKHGFHNVGVDRIVREAEVPKASFYNYFHSKERLIEMCLHFQKDVLKEQVRSIIYIQKDLILREKLKKVFFLHTSLDGYYYLLFRAIFEIEKLYPAAYQVVVQYRHWLTNEVYKLLLTVKKDATKSDSDMFLFTLEGAIIQLLDETRGDTRELLFTYILKGIFLKD</sequence>
<gene>
    <name evidence="6" type="ORF">J512_2244</name>
</gene>
<proteinExistence type="predicted"/>
<feature type="domain" description="HTH tetR-type" evidence="5">
    <location>
        <begin position="7"/>
        <end position="67"/>
    </location>
</feature>
<keyword evidence="2 4" id="KW-0238">DNA-binding</keyword>
<dbReference type="Pfam" id="PF00440">
    <property type="entry name" value="TetR_N"/>
    <property type="match status" value="1"/>
</dbReference>
<keyword evidence="3" id="KW-0804">Transcription</keyword>
<dbReference type="PATRIC" id="fig|1310613.3.peg.2156"/>
<organism evidence="6 7">
    <name type="scientific">Acinetobacter baumannii (strain 1295743)</name>
    <dbReference type="NCBI Taxonomy" id="1310613"/>
    <lineage>
        <taxon>Bacteria</taxon>
        <taxon>Pseudomonadati</taxon>
        <taxon>Pseudomonadota</taxon>
        <taxon>Gammaproteobacteria</taxon>
        <taxon>Moraxellales</taxon>
        <taxon>Moraxellaceae</taxon>
        <taxon>Acinetobacter</taxon>
        <taxon>Acinetobacter calcoaceticus/baumannii complex</taxon>
    </lineage>
</organism>
<dbReference type="RefSeq" id="WP_032051231.1">
    <property type="nucleotide sequence ID" value="NZ_JEWH01000026.1"/>
</dbReference>
<accession>A0A009IL95</accession>
<comment type="caution">
    <text evidence="6">The sequence shown here is derived from an EMBL/GenBank/DDBJ whole genome shotgun (WGS) entry which is preliminary data.</text>
</comment>
<dbReference type="EMBL" id="JEWH01000026">
    <property type="protein sequence ID" value="EXB05479.1"/>
    <property type="molecule type" value="Genomic_DNA"/>
</dbReference>
<evidence type="ECO:0000259" key="5">
    <source>
        <dbReference type="PROSITE" id="PS50977"/>
    </source>
</evidence>
<dbReference type="PANTHER" id="PTHR47506">
    <property type="entry name" value="TRANSCRIPTIONAL REGULATORY PROTEIN"/>
    <property type="match status" value="1"/>
</dbReference>
<dbReference type="Proteomes" id="UP000020595">
    <property type="component" value="Unassembled WGS sequence"/>
</dbReference>
<dbReference type="PRINTS" id="PR00455">
    <property type="entry name" value="HTHTETR"/>
</dbReference>
<evidence type="ECO:0000256" key="2">
    <source>
        <dbReference type="ARBA" id="ARBA00023125"/>
    </source>
</evidence>
<evidence type="ECO:0000256" key="1">
    <source>
        <dbReference type="ARBA" id="ARBA00023015"/>
    </source>
</evidence>
<dbReference type="GO" id="GO:0003677">
    <property type="term" value="F:DNA binding"/>
    <property type="evidence" value="ECO:0007669"/>
    <property type="project" value="UniProtKB-UniRule"/>
</dbReference>
<feature type="DNA-binding region" description="H-T-H motif" evidence="4">
    <location>
        <begin position="30"/>
        <end position="49"/>
    </location>
</feature>
<evidence type="ECO:0000256" key="3">
    <source>
        <dbReference type="ARBA" id="ARBA00023163"/>
    </source>
</evidence>
<dbReference type="Gene3D" id="1.10.357.10">
    <property type="entry name" value="Tetracycline Repressor, domain 2"/>
    <property type="match status" value="1"/>
</dbReference>
<name>A0A009IL95_ACIB9</name>
<protein>
    <submittedName>
        <fullName evidence="6">Bacterial regulatory s, tetR family protein</fullName>
    </submittedName>
</protein>
<dbReference type="InterPro" id="IPR009057">
    <property type="entry name" value="Homeodomain-like_sf"/>
</dbReference>
<dbReference type="InterPro" id="IPR001647">
    <property type="entry name" value="HTH_TetR"/>
</dbReference>
<dbReference type="SUPFAM" id="SSF46689">
    <property type="entry name" value="Homeodomain-like"/>
    <property type="match status" value="1"/>
</dbReference>
<evidence type="ECO:0000313" key="7">
    <source>
        <dbReference type="Proteomes" id="UP000020595"/>
    </source>
</evidence>
<dbReference type="PANTHER" id="PTHR47506:SF3">
    <property type="entry name" value="HTH-TYPE TRANSCRIPTIONAL REGULATOR LMRA"/>
    <property type="match status" value="1"/>
</dbReference>